<dbReference type="RefSeq" id="WP_011439517.1">
    <property type="nucleotide sequence ID" value="NC_007778.1"/>
</dbReference>
<dbReference type="AlphaFoldDB" id="Q2J2I3"/>
<evidence type="ECO:0000256" key="3">
    <source>
        <dbReference type="ARBA" id="ARBA00023027"/>
    </source>
</evidence>
<evidence type="ECO:0000256" key="2">
    <source>
        <dbReference type="ARBA" id="ARBA00023002"/>
    </source>
</evidence>
<dbReference type="InterPro" id="IPR006139">
    <property type="entry name" value="D-isomer_2_OHA_DH_cat_dom"/>
</dbReference>
<dbReference type="EMBL" id="CP000250">
    <property type="protein sequence ID" value="ABD05327.1"/>
    <property type="molecule type" value="Genomic_DNA"/>
</dbReference>
<evidence type="ECO:0000256" key="4">
    <source>
        <dbReference type="RuleBase" id="RU003719"/>
    </source>
</evidence>
<dbReference type="Pfam" id="PF00389">
    <property type="entry name" value="2-Hacid_dh"/>
    <property type="match status" value="1"/>
</dbReference>
<dbReference type="GO" id="GO:0051287">
    <property type="term" value="F:NAD binding"/>
    <property type="evidence" value="ECO:0007669"/>
    <property type="project" value="InterPro"/>
</dbReference>
<evidence type="ECO:0000256" key="1">
    <source>
        <dbReference type="ARBA" id="ARBA00005854"/>
    </source>
</evidence>
<dbReference type="InterPro" id="IPR050223">
    <property type="entry name" value="D-isomer_2-hydroxyacid_DH"/>
</dbReference>
<organism evidence="7 8">
    <name type="scientific">Rhodopseudomonas palustris (strain HaA2)</name>
    <dbReference type="NCBI Taxonomy" id="316058"/>
    <lineage>
        <taxon>Bacteria</taxon>
        <taxon>Pseudomonadati</taxon>
        <taxon>Pseudomonadota</taxon>
        <taxon>Alphaproteobacteria</taxon>
        <taxon>Hyphomicrobiales</taxon>
        <taxon>Nitrobacteraceae</taxon>
        <taxon>Rhodopseudomonas</taxon>
    </lineage>
</organism>
<proteinExistence type="inferred from homology"/>
<keyword evidence="8" id="KW-1185">Reference proteome</keyword>
<dbReference type="PANTHER" id="PTHR10996:SF283">
    <property type="entry name" value="GLYOXYLATE_HYDROXYPYRUVATE REDUCTASE B"/>
    <property type="match status" value="1"/>
</dbReference>
<dbReference type="OrthoDB" id="9793626at2"/>
<keyword evidence="3" id="KW-0520">NAD</keyword>
<dbReference type="HOGENOM" id="CLU_019796_1_2_5"/>
<dbReference type="PROSITE" id="PS00671">
    <property type="entry name" value="D_2_HYDROXYACID_DH_3"/>
    <property type="match status" value="1"/>
</dbReference>
<evidence type="ECO:0000259" key="5">
    <source>
        <dbReference type="Pfam" id="PF00389"/>
    </source>
</evidence>
<dbReference type="eggNOG" id="COG1052">
    <property type="taxonomic scope" value="Bacteria"/>
</dbReference>
<reference evidence="7 8" key="1">
    <citation type="submission" date="2006-01" db="EMBL/GenBank/DDBJ databases">
        <title>Complete sequence of Rhodopseudomonas palustris HaA2.</title>
        <authorList>
            <consortium name="US DOE Joint Genome Institute"/>
            <person name="Copeland A."/>
            <person name="Lucas S."/>
            <person name="Lapidus A."/>
            <person name="Barry K."/>
            <person name="Detter J.C."/>
            <person name="Glavina T."/>
            <person name="Hammon N."/>
            <person name="Israni S."/>
            <person name="Pitluck S."/>
            <person name="Chain P."/>
            <person name="Malfatti S."/>
            <person name="Shin M."/>
            <person name="Vergez L."/>
            <person name="Schmutz J."/>
            <person name="Larimer F."/>
            <person name="Land M."/>
            <person name="Hauser L."/>
            <person name="Pelletier D.A."/>
            <person name="Kyrpides N."/>
            <person name="Anderson I."/>
            <person name="Oda Y."/>
            <person name="Harwood C.S."/>
            <person name="Richardson P."/>
        </authorList>
    </citation>
    <scope>NUCLEOTIDE SEQUENCE [LARGE SCALE GENOMIC DNA]</scope>
    <source>
        <strain evidence="7 8">HaA2</strain>
    </source>
</reference>
<name>Q2J2I3_RHOP2</name>
<dbReference type="GO" id="GO:0030267">
    <property type="term" value="F:glyoxylate reductase (NADPH) activity"/>
    <property type="evidence" value="ECO:0007669"/>
    <property type="project" value="TreeGrafter"/>
</dbReference>
<protein>
    <submittedName>
        <fullName evidence="7">Glycolate reductase</fullName>
        <ecNumber evidence="7">1.1.1.26</ecNumber>
    </submittedName>
</protein>
<dbReference type="InterPro" id="IPR006140">
    <property type="entry name" value="D-isomer_DH_NAD-bd"/>
</dbReference>
<feature type="domain" description="D-isomer specific 2-hydroxyacid dehydrogenase catalytic" evidence="5">
    <location>
        <begin position="18"/>
        <end position="328"/>
    </location>
</feature>
<dbReference type="PANTHER" id="PTHR10996">
    <property type="entry name" value="2-HYDROXYACID DEHYDROGENASE-RELATED"/>
    <property type="match status" value="1"/>
</dbReference>
<accession>Q2J2I3</accession>
<dbReference type="Gene3D" id="3.40.50.720">
    <property type="entry name" value="NAD(P)-binding Rossmann-like Domain"/>
    <property type="match status" value="2"/>
</dbReference>
<dbReference type="GO" id="GO:0016618">
    <property type="term" value="F:hydroxypyruvate reductase [NAD(P)H] activity"/>
    <property type="evidence" value="ECO:0007669"/>
    <property type="project" value="TreeGrafter"/>
</dbReference>
<dbReference type="GO" id="GO:0047964">
    <property type="term" value="F:glyoxylate reductase (NADH) activity"/>
    <property type="evidence" value="ECO:0007669"/>
    <property type="project" value="UniProtKB-EC"/>
</dbReference>
<evidence type="ECO:0000313" key="7">
    <source>
        <dbReference type="EMBL" id="ABD05327.1"/>
    </source>
</evidence>
<gene>
    <name evidence="7" type="ordered locus">RPB_0616</name>
</gene>
<dbReference type="Proteomes" id="UP000008809">
    <property type="component" value="Chromosome"/>
</dbReference>
<dbReference type="InterPro" id="IPR036291">
    <property type="entry name" value="NAD(P)-bd_dom_sf"/>
</dbReference>
<dbReference type="SUPFAM" id="SSF51735">
    <property type="entry name" value="NAD(P)-binding Rossmann-fold domains"/>
    <property type="match status" value="1"/>
</dbReference>
<evidence type="ECO:0000313" key="8">
    <source>
        <dbReference type="Proteomes" id="UP000008809"/>
    </source>
</evidence>
<sequence>MSVKKKPLVVVTRKLPDSIETRMRELFDARLNLDDAPMSAEQLADAARTADVLVPTVTDSITSEMLNQPDCKLRLIANFGNGIDNIDVAAAHARGITVTNTPKVLTEDTADMTMALILAVPRRLIEGAALLTDGGEWPGWSPTWMLGRRLGGKRLGIIGMGRIGQAVARRARAFGLQIHYHNRKPVAPRIADELGATYWDSLDQMLARMDIISVNCPHTPATFHLLSARRLKLVRKDAFIVNTARGEVIDEETLTRLIESGDIAGAGLDVYEHEPAVNPKLVRLAKHGKVVLLPHMGSATIEGRVEMGEKVIINIRTFLDNHKPPDRVLPGML</sequence>
<dbReference type="InterPro" id="IPR029752">
    <property type="entry name" value="D-isomer_DH_CS1"/>
</dbReference>
<feature type="domain" description="D-isomer specific 2-hydroxyacid dehydrogenase NAD-binding" evidence="6">
    <location>
        <begin position="114"/>
        <end position="297"/>
    </location>
</feature>
<dbReference type="GO" id="GO:0005829">
    <property type="term" value="C:cytosol"/>
    <property type="evidence" value="ECO:0007669"/>
    <property type="project" value="TreeGrafter"/>
</dbReference>
<dbReference type="KEGG" id="rpb:RPB_0616"/>
<dbReference type="InterPro" id="IPR029753">
    <property type="entry name" value="D-isomer_DH_CS"/>
</dbReference>
<dbReference type="FunFam" id="3.40.50.720:FF:000203">
    <property type="entry name" value="D-3-phosphoglycerate dehydrogenase (SerA)"/>
    <property type="match status" value="1"/>
</dbReference>
<keyword evidence="2 4" id="KW-0560">Oxidoreductase</keyword>
<comment type="similarity">
    <text evidence="1 4">Belongs to the D-isomer specific 2-hydroxyacid dehydrogenase family.</text>
</comment>
<dbReference type="PROSITE" id="PS00065">
    <property type="entry name" value="D_2_HYDROXYACID_DH_1"/>
    <property type="match status" value="1"/>
</dbReference>
<dbReference type="STRING" id="316058.RPB_0616"/>
<evidence type="ECO:0000259" key="6">
    <source>
        <dbReference type="Pfam" id="PF02826"/>
    </source>
</evidence>
<dbReference type="SUPFAM" id="SSF52283">
    <property type="entry name" value="Formate/glycerate dehydrogenase catalytic domain-like"/>
    <property type="match status" value="1"/>
</dbReference>
<dbReference type="Pfam" id="PF02826">
    <property type="entry name" value="2-Hacid_dh_C"/>
    <property type="match status" value="1"/>
</dbReference>
<dbReference type="CDD" id="cd05301">
    <property type="entry name" value="GDH"/>
    <property type="match status" value="1"/>
</dbReference>
<dbReference type="EC" id="1.1.1.26" evidence="7"/>